<dbReference type="Proteomes" id="UP000663880">
    <property type="component" value="Unassembled WGS sequence"/>
</dbReference>
<name>A0A821UFD5_9NEOP</name>
<organism evidence="1 2">
    <name type="scientific">Pieris macdunnoughi</name>
    <dbReference type="NCBI Taxonomy" id="345717"/>
    <lineage>
        <taxon>Eukaryota</taxon>
        <taxon>Metazoa</taxon>
        <taxon>Ecdysozoa</taxon>
        <taxon>Arthropoda</taxon>
        <taxon>Hexapoda</taxon>
        <taxon>Insecta</taxon>
        <taxon>Pterygota</taxon>
        <taxon>Neoptera</taxon>
        <taxon>Endopterygota</taxon>
        <taxon>Lepidoptera</taxon>
        <taxon>Glossata</taxon>
        <taxon>Ditrysia</taxon>
        <taxon>Papilionoidea</taxon>
        <taxon>Pieridae</taxon>
        <taxon>Pierinae</taxon>
        <taxon>Pieris</taxon>
    </lineage>
</organism>
<dbReference type="EMBL" id="CAJOBZ010000031">
    <property type="protein sequence ID" value="CAF4888993.1"/>
    <property type="molecule type" value="Genomic_DNA"/>
</dbReference>
<dbReference type="OrthoDB" id="10039611at2759"/>
<accession>A0A821UFD5</accession>
<evidence type="ECO:0000313" key="2">
    <source>
        <dbReference type="Proteomes" id="UP000663880"/>
    </source>
</evidence>
<gene>
    <name evidence="1" type="ORF">PMACD_LOCUS10282</name>
</gene>
<dbReference type="AlphaFoldDB" id="A0A821UFD5"/>
<protein>
    <submittedName>
        <fullName evidence="1">Uncharacterized protein</fullName>
    </submittedName>
</protein>
<reference evidence="1" key="1">
    <citation type="submission" date="2021-02" db="EMBL/GenBank/DDBJ databases">
        <authorList>
            <person name="Steward A R."/>
        </authorList>
    </citation>
    <scope>NUCLEOTIDE SEQUENCE</scope>
</reference>
<proteinExistence type="predicted"/>
<evidence type="ECO:0000313" key="1">
    <source>
        <dbReference type="EMBL" id="CAF4888993.1"/>
    </source>
</evidence>
<comment type="caution">
    <text evidence="1">The sequence shown here is derived from an EMBL/GenBank/DDBJ whole genome shotgun (WGS) entry which is preliminary data.</text>
</comment>
<keyword evidence="2" id="KW-1185">Reference proteome</keyword>
<sequence length="97" mass="10746">MGLTSLKKQKRPIYYLDETWVNAGHTVGKVWDETTVKSRKHAFIEGLSTGAKNPTSKGNRIIVLHIGSDRGFVSDSALVFECKGTGDYHESMNANTF</sequence>